<dbReference type="EMBL" id="JYDL01000083">
    <property type="protein sequence ID" value="KRX17737.1"/>
    <property type="molecule type" value="Genomic_DNA"/>
</dbReference>
<gene>
    <name evidence="1" type="ORF">T07_12403</name>
</gene>
<protein>
    <submittedName>
        <fullName evidence="1">Uncharacterized protein</fullName>
    </submittedName>
</protein>
<dbReference type="Proteomes" id="UP000054630">
    <property type="component" value="Unassembled WGS sequence"/>
</dbReference>
<comment type="caution">
    <text evidence="1">The sequence shown here is derived from an EMBL/GenBank/DDBJ whole genome shotgun (WGS) entry which is preliminary data.</text>
</comment>
<reference evidence="1 2" key="1">
    <citation type="submission" date="2015-01" db="EMBL/GenBank/DDBJ databases">
        <title>Evolution of Trichinella species and genotypes.</title>
        <authorList>
            <person name="Korhonen P.K."/>
            <person name="Edoardo P."/>
            <person name="Giuseppe L.R."/>
            <person name="Gasser R.B."/>
        </authorList>
    </citation>
    <scope>NUCLEOTIDE SEQUENCE [LARGE SCALE GENOMIC DNA]</scope>
    <source>
        <strain evidence="1">ISS37</strain>
    </source>
</reference>
<accession>A0A0V0RTD4</accession>
<evidence type="ECO:0000313" key="2">
    <source>
        <dbReference type="Proteomes" id="UP000054630"/>
    </source>
</evidence>
<keyword evidence="2" id="KW-1185">Reference proteome</keyword>
<proteinExistence type="predicted"/>
<dbReference type="AlphaFoldDB" id="A0A0V0RTD4"/>
<evidence type="ECO:0000313" key="1">
    <source>
        <dbReference type="EMBL" id="KRX17737.1"/>
    </source>
</evidence>
<sequence>MVDQKFFLFNFPFGNSCIAAFVCFQCLRHQLADWIDDDDDDDASVEQNIGWDAYALSDNKSDFLFERPIQLQLCC</sequence>
<organism evidence="1 2">
    <name type="scientific">Trichinella nelsoni</name>
    <dbReference type="NCBI Taxonomy" id="6336"/>
    <lineage>
        <taxon>Eukaryota</taxon>
        <taxon>Metazoa</taxon>
        <taxon>Ecdysozoa</taxon>
        <taxon>Nematoda</taxon>
        <taxon>Enoplea</taxon>
        <taxon>Dorylaimia</taxon>
        <taxon>Trichinellida</taxon>
        <taxon>Trichinellidae</taxon>
        <taxon>Trichinella</taxon>
    </lineage>
</organism>
<name>A0A0V0RTD4_9BILA</name>